<proteinExistence type="predicted"/>
<feature type="region of interest" description="Disordered" evidence="1">
    <location>
        <begin position="83"/>
        <end position="121"/>
    </location>
</feature>
<dbReference type="KEGG" id="ache:ACHE_21170S"/>
<feature type="compositionally biased region" description="Basic and acidic residues" evidence="1">
    <location>
        <begin position="88"/>
        <end position="114"/>
    </location>
</feature>
<feature type="region of interest" description="Disordered" evidence="1">
    <location>
        <begin position="1"/>
        <end position="61"/>
    </location>
</feature>
<evidence type="ECO:0000313" key="3">
    <source>
        <dbReference type="Proteomes" id="UP000637239"/>
    </source>
</evidence>
<name>A0A7R7ZM21_ASPCH</name>
<keyword evidence="3" id="KW-1185">Reference proteome</keyword>
<sequence>MDEEQWFGSPVDSPDSDYISESNDDESEFSDGSSTAYEPTAQNRLRNQPNSQGTVPEPVTPRFAATRPDAAAEMLASCTAQLSLADRSGSREIPSKLRETRLEHSQRNDPDMKHGSGNRKK</sequence>
<dbReference type="Proteomes" id="UP000637239">
    <property type="component" value="Chromosome 2"/>
</dbReference>
<gene>
    <name evidence="2" type="ORF">ACHE_21170S</name>
</gene>
<organism evidence="2 3">
    <name type="scientific">Aspergillus chevalieri</name>
    <name type="common">Eurotium chevalieri</name>
    <dbReference type="NCBI Taxonomy" id="182096"/>
    <lineage>
        <taxon>Eukaryota</taxon>
        <taxon>Fungi</taxon>
        <taxon>Dikarya</taxon>
        <taxon>Ascomycota</taxon>
        <taxon>Pezizomycotina</taxon>
        <taxon>Eurotiomycetes</taxon>
        <taxon>Eurotiomycetidae</taxon>
        <taxon>Eurotiales</taxon>
        <taxon>Aspergillaceae</taxon>
        <taxon>Aspergillus</taxon>
        <taxon>Aspergillus subgen. Aspergillus</taxon>
    </lineage>
</organism>
<dbReference type="EMBL" id="AP024417">
    <property type="protein sequence ID" value="BCR85712.1"/>
    <property type="molecule type" value="Genomic_DNA"/>
</dbReference>
<dbReference type="GeneID" id="66980071"/>
<evidence type="ECO:0000256" key="1">
    <source>
        <dbReference type="SAM" id="MobiDB-lite"/>
    </source>
</evidence>
<dbReference type="RefSeq" id="XP_043134234.1">
    <property type="nucleotide sequence ID" value="XM_043275224.1"/>
</dbReference>
<reference evidence="2" key="2">
    <citation type="submission" date="2021-02" db="EMBL/GenBank/DDBJ databases">
        <title>Aspergillus chevalieri M1 genome sequence.</title>
        <authorList>
            <person name="Kadooka C."/>
            <person name="Mori K."/>
            <person name="Futagami T."/>
        </authorList>
    </citation>
    <scope>NUCLEOTIDE SEQUENCE</scope>
    <source>
        <strain evidence="2">M1</strain>
    </source>
</reference>
<reference evidence="2" key="1">
    <citation type="submission" date="2021-01" db="EMBL/GenBank/DDBJ databases">
        <authorList>
            <consortium name="Aspergillus chevalieri M1 genome sequencing consortium"/>
            <person name="Kazuki M."/>
            <person name="Futagami T."/>
        </authorList>
    </citation>
    <scope>NUCLEOTIDE SEQUENCE</scope>
    <source>
        <strain evidence="2">M1</strain>
    </source>
</reference>
<dbReference type="AlphaFoldDB" id="A0A7R7ZM21"/>
<accession>A0A7R7ZM21</accession>
<evidence type="ECO:0000313" key="2">
    <source>
        <dbReference type="EMBL" id="BCR85712.1"/>
    </source>
</evidence>
<protein>
    <submittedName>
        <fullName evidence="2">Uncharacterized protein</fullName>
    </submittedName>
</protein>
<feature type="compositionally biased region" description="Polar residues" evidence="1">
    <location>
        <begin position="35"/>
        <end position="54"/>
    </location>
</feature>